<evidence type="ECO:0000313" key="2">
    <source>
        <dbReference type="Proteomes" id="UP001610657"/>
    </source>
</evidence>
<accession>A0ABW7NWP5</accession>
<evidence type="ECO:0000313" key="1">
    <source>
        <dbReference type="EMBL" id="MFH7519281.1"/>
    </source>
</evidence>
<dbReference type="Proteomes" id="UP001610657">
    <property type="component" value="Unassembled WGS sequence"/>
</dbReference>
<feature type="non-terminal residue" evidence="1">
    <location>
        <position position="1"/>
    </location>
</feature>
<protein>
    <submittedName>
        <fullName evidence="1">Iron-containing redox enzyme family protein</fullName>
    </submittedName>
</protein>
<name>A0ABW7NWP5_9PSED</name>
<proteinExistence type="predicted"/>
<dbReference type="EMBL" id="JAVCQK010000643">
    <property type="protein sequence ID" value="MFH7519281.1"/>
    <property type="molecule type" value="Genomic_DNA"/>
</dbReference>
<sequence length="67" mass="6953">ALATAASAVGDLVVRELLMKLESAAASEKMSTLIECMSPARHATAAGLHATRRFVSSLAERVAGAWV</sequence>
<keyword evidence="2" id="KW-1185">Reference proteome</keyword>
<reference evidence="1 2" key="1">
    <citation type="submission" date="2023-08" db="EMBL/GenBank/DDBJ databases">
        <title>Genomic and mutational analysis of Pseudomonas syringae pv. tagetis EB037 pathogenicity on sunflower.</title>
        <authorList>
            <person name="Maul J.E."/>
        </authorList>
    </citation>
    <scope>NUCLEOTIDE SEQUENCE [LARGE SCALE GENOMIC DNA]</scope>
    <source>
        <strain evidence="1 2">EB037_T1</strain>
    </source>
</reference>
<gene>
    <name evidence="1" type="ORF">RA271_29730</name>
</gene>
<comment type="caution">
    <text evidence="1">The sequence shown here is derived from an EMBL/GenBank/DDBJ whole genome shotgun (WGS) entry which is preliminary data.</text>
</comment>
<organism evidence="1 2">
    <name type="scientific">Pseudomonas syringae pv. tagetis</name>
    <dbReference type="NCBI Taxonomy" id="129140"/>
    <lineage>
        <taxon>Bacteria</taxon>
        <taxon>Pseudomonadati</taxon>
        <taxon>Pseudomonadota</taxon>
        <taxon>Gammaproteobacteria</taxon>
        <taxon>Pseudomonadales</taxon>
        <taxon>Pseudomonadaceae</taxon>
        <taxon>Pseudomonas</taxon>
    </lineage>
</organism>